<dbReference type="RefSeq" id="WP_013561598.1">
    <property type="nucleotide sequence ID" value="NC_014961.1"/>
</dbReference>
<keyword evidence="3" id="KW-1185">Reference proteome</keyword>
<evidence type="ECO:0000313" key="2">
    <source>
        <dbReference type="EMBL" id="ADV64376.1"/>
    </source>
</evidence>
<dbReference type="STRING" id="765177.Desmu_0057"/>
<protein>
    <submittedName>
        <fullName evidence="2">Uncharacterized protein</fullName>
    </submittedName>
</protein>
<dbReference type="HOGENOM" id="CLU_185757_0_0_2"/>
<keyword evidence="1" id="KW-0812">Transmembrane</keyword>
<keyword evidence="1" id="KW-1133">Transmembrane helix</keyword>
<dbReference type="Proteomes" id="UP000001068">
    <property type="component" value="Chromosome"/>
</dbReference>
<name>E8RAG6_DESM0</name>
<dbReference type="eggNOG" id="arCOG10624">
    <property type="taxonomic scope" value="Archaea"/>
</dbReference>
<dbReference type="EMBL" id="CP002363">
    <property type="protein sequence ID" value="ADV64376.1"/>
    <property type="molecule type" value="Genomic_DNA"/>
</dbReference>
<keyword evidence="1" id="KW-0472">Membrane</keyword>
<evidence type="ECO:0000313" key="3">
    <source>
        <dbReference type="Proteomes" id="UP000001068"/>
    </source>
</evidence>
<dbReference type="OrthoDB" id="18580at2157"/>
<dbReference type="KEGG" id="dmu:Desmu_0057"/>
<reference evidence="2 3" key="2">
    <citation type="journal article" date="2011" name="Stand. Genomic Sci.">
        <title>Complete genome sequence of Desulfurococcus mucosus type strain (O7/1).</title>
        <authorList>
            <person name="Wirth R."/>
            <person name="Chertkov O."/>
            <person name="Held B."/>
            <person name="Lapidus A."/>
            <person name="Nolan M."/>
            <person name="Lucas S."/>
            <person name="Hammon N."/>
            <person name="Deshpande S."/>
            <person name="Cheng J.F."/>
            <person name="Tapia R."/>
            <person name="Han C."/>
            <person name="Goodwin L."/>
            <person name="Pitluck S."/>
            <person name="Liolios K."/>
            <person name="Ioanna P."/>
            <person name="Ivanova N."/>
            <person name="Mavromatis K."/>
            <person name="Mikhailova N."/>
            <person name="Pati A."/>
            <person name="Chen A."/>
            <person name="Palaniappan K."/>
            <person name="Land M."/>
            <person name="Hauser L."/>
            <person name="Chang Y.J."/>
            <person name="Jeffries C.D."/>
            <person name="Bilek Y."/>
            <person name="Hader T."/>
            <person name="Rohde M."/>
            <person name="Spring S."/>
            <person name="Sikorski J."/>
            <person name="Goker M."/>
            <person name="Woyke T."/>
            <person name="Bristow J."/>
            <person name="Eisen J.A."/>
            <person name="Markowitz V."/>
            <person name="Hugenholtz P."/>
            <person name="Kyrpides N.C."/>
            <person name="Klenk H.P."/>
        </authorList>
    </citation>
    <scope>NUCLEOTIDE SEQUENCE [LARGE SCALE GENOMIC DNA]</scope>
    <source>
        <strain evidence="3">ATCC 35584 / DSM 2162 / JCM 9187 / O7/1</strain>
    </source>
</reference>
<organism evidence="2 3">
    <name type="scientific">Desulfurococcus mucosus (strain ATCC 35584 / DSM 2162 / JCM 9187 / O7/1)</name>
    <dbReference type="NCBI Taxonomy" id="765177"/>
    <lineage>
        <taxon>Archaea</taxon>
        <taxon>Thermoproteota</taxon>
        <taxon>Thermoprotei</taxon>
        <taxon>Desulfurococcales</taxon>
        <taxon>Desulfurococcaceae</taxon>
        <taxon>Desulfurococcus</taxon>
    </lineage>
</organism>
<proteinExistence type="predicted"/>
<sequence length="93" mass="10286">MSYTRASIIRWFEEIAEKTIERLKPGRGLSPASIASRLANIGDTVFPWISHAVDVLSRRLNVLQLTMIESMILASLWFGAIALLLAIATMLTG</sequence>
<accession>E8RAG6</accession>
<gene>
    <name evidence="2" type="ordered locus">Desmu_0057</name>
</gene>
<dbReference type="AlphaFoldDB" id="E8RAG6"/>
<evidence type="ECO:0000256" key="1">
    <source>
        <dbReference type="SAM" id="Phobius"/>
    </source>
</evidence>
<feature type="transmembrane region" description="Helical" evidence="1">
    <location>
        <begin position="68"/>
        <end position="91"/>
    </location>
</feature>
<dbReference type="GeneID" id="10152738"/>
<reference evidence="3" key="1">
    <citation type="submission" date="2010-11" db="EMBL/GenBank/DDBJ databases">
        <title>The complete genome of Desulfurococcus mucosus DSM 2162.</title>
        <authorList>
            <consortium name="US DOE Joint Genome Institute (JGI-PGF)"/>
            <person name="Lucas S."/>
            <person name="Copeland A."/>
            <person name="Lapidus A."/>
            <person name="Bruce D."/>
            <person name="Goodwin L."/>
            <person name="Pitluck S."/>
            <person name="Kyrpides N."/>
            <person name="Mavromatis K."/>
            <person name="Pagani I."/>
            <person name="Ivanova N."/>
            <person name="Ovchinnikova G."/>
            <person name="Chertkov O."/>
            <person name="Held B."/>
            <person name="Brettin T."/>
            <person name="Detter J.C."/>
            <person name="Tapia R."/>
            <person name="Han C."/>
            <person name="Land M."/>
            <person name="Hauser L."/>
            <person name="Markowitz V."/>
            <person name="Cheng J.-F."/>
            <person name="Hugenholtz P."/>
            <person name="Woyke T."/>
            <person name="Wu D."/>
            <person name="Wirth R."/>
            <person name="Bilek Y."/>
            <person name="Hader T."/>
            <person name="Klenk H.-P."/>
            <person name="Eisen J.A."/>
        </authorList>
    </citation>
    <scope>NUCLEOTIDE SEQUENCE [LARGE SCALE GENOMIC DNA]</scope>
    <source>
        <strain evidence="3">ATCC 35584 / DSM 2162 / JCM 9187 / O7/1</strain>
    </source>
</reference>